<feature type="repeat" description="ARM" evidence="1">
    <location>
        <begin position="109"/>
        <end position="152"/>
    </location>
</feature>
<dbReference type="InterPro" id="IPR011989">
    <property type="entry name" value="ARM-like"/>
</dbReference>
<dbReference type="Proteomes" id="UP001165090">
    <property type="component" value="Unassembled WGS sequence"/>
</dbReference>
<keyword evidence="4" id="KW-1185">Reference proteome</keyword>
<dbReference type="PANTHER" id="PTHR15599">
    <property type="entry name" value="RTDR1"/>
    <property type="match status" value="1"/>
</dbReference>
<organism evidence="3 4">
    <name type="scientific">Volvox africanus</name>
    <dbReference type="NCBI Taxonomy" id="51714"/>
    <lineage>
        <taxon>Eukaryota</taxon>
        <taxon>Viridiplantae</taxon>
        <taxon>Chlorophyta</taxon>
        <taxon>core chlorophytes</taxon>
        <taxon>Chlorophyceae</taxon>
        <taxon>CS clade</taxon>
        <taxon>Chlamydomonadales</taxon>
        <taxon>Volvocaceae</taxon>
        <taxon>Volvox</taxon>
    </lineage>
</organism>
<feature type="compositionally biased region" description="Low complexity" evidence="2">
    <location>
        <begin position="352"/>
        <end position="361"/>
    </location>
</feature>
<evidence type="ECO:0000313" key="3">
    <source>
        <dbReference type="EMBL" id="GLI68161.1"/>
    </source>
</evidence>
<proteinExistence type="predicted"/>
<comment type="caution">
    <text evidence="3">The sequence shown here is derived from an EMBL/GenBank/DDBJ whole genome shotgun (WGS) entry which is preliminary data.</text>
</comment>
<sequence length="361" mass="37070">MPGPGNDLTVEERLERARLLPRVNQEVLTMCKTVDQLLHAQHISNLAQAIVCVQELAREHYAVVLALKWVVLLVDMLESDAPDVRLASCNAIAAVSMVQEGRDAVRSSGGLRPLVMLLAEGSRSSVAAAAAAALMNCSACDTCKEAIADCRGVPMLLGLIREAVARCNPVNGGAYGSGDAARSGGSAPQDLHTPGGCKAAVYAAGALMNMGGVITVQELLMAAGAVQVLEAVIRVAGPGDVVATRANFMLSWLAVASSAAAGTLDRRSEKLDSVISPSATPRSLPSVVSTRPSGQQSLRQGPSINSQQQQPLPQPQASVTTPSLGQPQSSSQHRMTSQSIAKPGSSGGPGAGKPAVVAGHA</sequence>
<dbReference type="InterPro" id="IPR000225">
    <property type="entry name" value="Armadillo"/>
</dbReference>
<dbReference type="EMBL" id="BSDZ01000079">
    <property type="protein sequence ID" value="GLI68161.1"/>
    <property type="molecule type" value="Genomic_DNA"/>
</dbReference>
<dbReference type="Gene3D" id="1.25.10.10">
    <property type="entry name" value="Leucine-rich Repeat Variant"/>
    <property type="match status" value="1"/>
</dbReference>
<feature type="region of interest" description="Disordered" evidence="2">
    <location>
        <begin position="266"/>
        <end position="361"/>
    </location>
</feature>
<dbReference type="Pfam" id="PF00514">
    <property type="entry name" value="Arm"/>
    <property type="match status" value="1"/>
</dbReference>
<feature type="compositionally biased region" description="Polar residues" evidence="2">
    <location>
        <begin position="275"/>
        <end position="306"/>
    </location>
</feature>
<dbReference type="SUPFAM" id="SSF48371">
    <property type="entry name" value="ARM repeat"/>
    <property type="match status" value="1"/>
</dbReference>
<dbReference type="PROSITE" id="PS50176">
    <property type="entry name" value="ARM_REPEAT"/>
    <property type="match status" value="1"/>
</dbReference>
<feature type="compositionally biased region" description="Polar residues" evidence="2">
    <location>
        <begin position="317"/>
        <end position="340"/>
    </location>
</feature>
<protein>
    <submittedName>
        <fullName evidence="3">Uncharacterized protein</fullName>
    </submittedName>
</protein>
<evidence type="ECO:0000313" key="4">
    <source>
        <dbReference type="Proteomes" id="UP001165090"/>
    </source>
</evidence>
<gene>
    <name evidence="3" type="ORF">VaNZ11_012499</name>
</gene>
<name>A0ABQ5SE51_9CHLO</name>
<reference evidence="3 4" key="1">
    <citation type="journal article" date="2023" name="IScience">
        <title>Expanded male sex-determining region conserved during the evolution of homothallism in the green alga Volvox.</title>
        <authorList>
            <person name="Yamamoto K."/>
            <person name="Matsuzaki R."/>
            <person name="Mahakham W."/>
            <person name="Heman W."/>
            <person name="Sekimoto H."/>
            <person name="Kawachi M."/>
            <person name="Minakuchi Y."/>
            <person name="Toyoda A."/>
            <person name="Nozaki H."/>
        </authorList>
    </citation>
    <scope>NUCLEOTIDE SEQUENCE [LARGE SCALE GENOMIC DNA]</scope>
    <source>
        <strain evidence="3 4">NIES-4468</strain>
    </source>
</reference>
<dbReference type="InterPro" id="IPR042856">
    <property type="entry name" value="RSP14"/>
</dbReference>
<accession>A0ABQ5SE51</accession>
<dbReference type="InterPro" id="IPR016024">
    <property type="entry name" value="ARM-type_fold"/>
</dbReference>
<evidence type="ECO:0000256" key="1">
    <source>
        <dbReference type="PROSITE-ProRule" id="PRU00259"/>
    </source>
</evidence>
<dbReference type="PANTHER" id="PTHR15599:SF1">
    <property type="entry name" value="RADIAL SPOKE HEAD 14 HOMOLOG"/>
    <property type="match status" value="1"/>
</dbReference>
<evidence type="ECO:0000256" key="2">
    <source>
        <dbReference type="SAM" id="MobiDB-lite"/>
    </source>
</evidence>